<organism evidence="1 2">
    <name type="scientific">Gopherus evgoodei</name>
    <name type="common">Goodes thornscrub tortoise</name>
    <dbReference type="NCBI Taxonomy" id="1825980"/>
    <lineage>
        <taxon>Eukaryota</taxon>
        <taxon>Metazoa</taxon>
        <taxon>Chordata</taxon>
        <taxon>Craniata</taxon>
        <taxon>Vertebrata</taxon>
        <taxon>Euteleostomi</taxon>
        <taxon>Archelosauria</taxon>
        <taxon>Testudinata</taxon>
        <taxon>Testudines</taxon>
        <taxon>Cryptodira</taxon>
        <taxon>Durocryptodira</taxon>
        <taxon>Testudinoidea</taxon>
        <taxon>Testudinidae</taxon>
        <taxon>Gopherus</taxon>
    </lineage>
</organism>
<proteinExistence type="predicted"/>
<name>A0A8C4WGE4_9SAUR</name>
<protein>
    <submittedName>
        <fullName evidence="1">Uncharacterized protein</fullName>
    </submittedName>
</protein>
<evidence type="ECO:0000313" key="2">
    <source>
        <dbReference type="Proteomes" id="UP000694390"/>
    </source>
</evidence>
<accession>A0A8C4WGE4</accession>
<reference evidence="1" key="2">
    <citation type="submission" date="2025-08" db="UniProtKB">
        <authorList>
            <consortium name="Ensembl"/>
        </authorList>
    </citation>
    <scope>IDENTIFICATION</scope>
</reference>
<keyword evidence="2" id="KW-1185">Reference proteome</keyword>
<dbReference type="Ensembl" id="ENSGEVT00005017523.1">
    <property type="protein sequence ID" value="ENSGEVP00005016680.1"/>
    <property type="gene ID" value="ENSGEVG00005011828.1"/>
</dbReference>
<sequence>DWNPWPIYSTLRSILDRFCKPSRSAPFPPCSAVCAVLAHGCLSVIGSGQCHLDGWALHASATGVAWPPSSQACSLAWPNSPGPLLAMPVLPNRPFESSLPPWLPAIPHHPSTKGRLAVITHRPGTQEICHQFPAR</sequence>
<dbReference type="AlphaFoldDB" id="A0A8C4WGE4"/>
<reference evidence="1" key="1">
    <citation type="submission" date="2019-06" db="EMBL/GenBank/DDBJ databases">
        <title>G10K-VGP Goodes thornscrub tortoise genome, primary haplotype.</title>
        <authorList>
            <person name="Murphy B."/>
            <person name="Edwards T."/>
            <person name="Rhie A."/>
            <person name="Koren S."/>
            <person name="Phillippy A."/>
            <person name="Fedrigo O."/>
            <person name="Haase B."/>
            <person name="Mountcastle J."/>
            <person name="Lewin H."/>
            <person name="Damas J."/>
            <person name="Howe K."/>
            <person name="Formenti G."/>
            <person name="Myers G."/>
            <person name="Durbin R."/>
            <person name="Jarvis E.D."/>
        </authorList>
    </citation>
    <scope>NUCLEOTIDE SEQUENCE [LARGE SCALE GENOMIC DNA]</scope>
</reference>
<dbReference type="Proteomes" id="UP000694390">
    <property type="component" value="Chromosome 5"/>
</dbReference>
<evidence type="ECO:0000313" key="1">
    <source>
        <dbReference type="Ensembl" id="ENSGEVP00005016680.1"/>
    </source>
</evidence>
<reference evidence="1" key="3">
    <citation type="submission" date="2025-09" db="UniProtKB">
        <authorList>
            <consortium name="Ensembl"/>
        </authorList>
    </citation>
    <scope>IDENTIFICATION</scope>
</reference>